<dbReference type="PANTHER" id="PTHR24092">
    <property type="entry name" value="PROBABLE PHOSPHOLIPID-TRANSPORTING ATPASE"/>
    <property type="match status" value="1"/>
</dbReference>
<dbReference type="InterPro" id="IPR023214">
    <property type="entry name" value="HAD_sf"/>
</dbReference>
<dbReference type="AlphaFoldDB" id="A0A1J4MPN8"/>
<dbReference type="GeneID" id="92364809"/>
<dbReference type="PANTHER" id="PTHR24092:SF150">
    <property type="entry name" value="PHOSPHOLIPID-TRANSPORTING ATPASE"/>
    <property type="match status" value="1"/>
</dbReference>
<dbReference type="RefSeq" id="XP_067068072.1">
    <property type="nucleotide sequence ID" value="XM_067210865.1"/>
</dbReference>
<dbReference type="SUPFAM" id="SSF56784">
    <property type="entry name" value="HAD-like"/>
    <property type="match status" value="1"/>
</dbReference>
<evidence type="ECO:0000313" key="2">
    <source>
        <dbReference type="Proteomes" id="UP000186804"/>
    </source>
</evidence>
<name>A0A1J4MPN8_9CRYT</name>
<accession>A0A1J4MPN8</accession>
<dbReference type="GO" id="GO:0140326">
    <property type="term" value="F:ATPase-coupled intramembrane lipid transporter activity"/>
    <property type="evidence" value="ECO:0007669"/>
    <property type="project" value="TreeGrafter"/>
</dbReference>
<organism evidence="1 2">
    <name type="scientific">Cryptosporidium andersoni</name>
    <dbReference type="NCBI Taxonomy" id="117008"/>
    <lineage>
        <taxon>Eukaryota</taxon>
        <taxon>Sar</taxon>
        <taxon>Alveolata</taxon>
        <taxon>Apicomplexa</taxon>
        <taxon>Conoidasida</taxon>
        <taxon>Coccidia</taxon>
        <taxon>Eucoccidiorida</taxon>
        <taxon>Eimeriorina</taxon>
        <taxon>Cryptosporidiidae</taxon>
        <taxon>Cryptosporidium</taxon>
    </lineage>
</organism>
<protein>
    <submittedName>
        <fullName evidence="1">Uncharacterized protein</fullName>
    </submittedName>
</protein>
<keyword evidence="2" id="KW-1185">Reference proteome</keyword>
<sequence>MFLQQNNYVSSLWKPLLCFENYDSLKVTLLILNVIHESNINFAIRAAYPLRYRSDGTQLLIMKKVHYQSTSPDELAISEAARLLGVEFWKHYLDKLEIILTTHQARLVGLGQKLRMSLIIQEMYMKLKSFLNNSLNMTTLPSEYLHSKKLLIKGTDTSIFKITLLDNKSRDLTESIIYKLSSNGLRTLVLGYRYLEEDEYRTYSEEIHNLSDSLTREISTFIEQKINIGIIRIEDKLQGVPELISDMKDADIRLWVLTGDKFETAVNIGYSCNLLDQMTCNLIIDGKSSEAITSQLKFYFMYSRRKKKSNPLEVELKSLNSFMFYSNFPTQSKINNPEVSPRRNFILLQLCTKFNPKVHSLAMDDEANDVGMIISAKVGIGIFDREGIQATKTANFGILNSPISIHYYFMAKQLCGLIFITVPMIALVLYKNLPHYVPEESQLLYKTPPCHIWPFVYFY</sequence>
<dbReference type="OrthoDB" id="377733at2759"/>
<comment type="caution">
    <text evidence="1">The sequence shown here is derived from an EMBL/GenBank/DDBJ whole genome shotgun (WGS) entry which is preliminary data.</text>
</comment>
<dbReference type="EMBL" id="LRBS01000067">
    <property type="protein sequence ID" value="OII76226.1"/>
    <property type="molecule type" value="Genomic_DNA"/>
</dbReference>
<dbReference type="Gene3D" id="3.40.50.1000">
    <property type="entry name" value="HAD superfamily/HAD-like"/>
    <property type="match status" value="1"/>
</dbReference>
<dbReference type="Proteomes" id="UP000186804">
    <property type="component" value="Unassembled WGS sequence"/>
</dbReference>
<dbReference type="GO" id="GO:0045332">
    <property type="term" value="P:phospholipid translocation"/>
    <property type="evidence" value="ECO:0007669"/>
    <property type="project" value="TreeGrafter"/>
</dbReference>
<dbReference type="GO" id="GO:0005886">
    <property type="term" value="C:plasma membrane"/>
    <property type="evidence" value="ECO:0007669"/>
    <property type="project" value="TreeGrafter"/>
</dbReference>
<proteinExistence type="predicted"/>
<dbReference type="InterPro" id="IPR036412">
    <property type="entry name" value="HAD-like_sf"/>
</dbReference>
<reference evidence="1 2" key="1">
    <citation type="submission" date="2016-10" db="EMBL/GenBank/DDBJ databases">
        <title>Reductive evolution of mitochondrial metabolism and differential evolution of invasion-related proteins in Cryptosporidium.</title>
        <authorList>
            <person name="Liu S."/>
            <person name="Roellig D.M."/>
            <person name="Guo Y."/>
            <person name="Li N."/>
            <person name="Frace M.A."/>
            <person name="Tang K."/>
            <person name="Zhang L."/>
            <person name="Feng Y."/>
            <person name="Xiao L."/>
        </authorList>
    </citation>
    <scope>NUCLEOTIDE SEQUENCE [LARGE SCALE GENOMIC DNA]</scope>
    <source>
        <strain evidence="1">30847</strain>
    </source>
</reference>
<dbReference type="VEuPathDB" id="CryptoDB:cand_006240"/>
<gene>
    <name evidence="1" type="ORF">cand_006240</name>
</gene>
<evidence type="ECO:0000313" key="1">
    <source>
        <dbReference type="EMBL" id="OII76226.1"/>
    </source>
</evidence>